<evidence type="ECO:0000313" key="3">
    <source>
        <dbReference type="Proteomes" id="UP000186851"/>
    </source>
</evidence>
<comment type="function">
    <text evidence="1">Catalyzes the reductive methylation of 2'-deoxyuridine-5'-monophosphate (dUMP) to 2'-deoxythymidine-5'-monophosphate (dTMP) while utilizing 5,10-methylenetetrahydrofolate (mTHF) as the methyl donor, and NADPH and FADH(2) as the reductant.</text>
</comment>
<dbReference type="GO" id="GO:0032259">
    <property type="term" value="P:methylation"/>
    <property type="evidence" value="ECO:0007669"/>
    <property type="project" value="UniProtKB-KW"/>
</dbReference>
<feature type="binding site" evidence="1">
    <location>
        <begin position="157"/>
        <end position="159"/>
    </location>
    <ligand>
        <name>FAD</name>
        <dbReference type="ChEBI" id="CHEBI:57692"/>
        <note>ligand shared between neighboring subunits</note>
    </ligand>
</feature>
<dbReference type="NCBIfam" id="TIGR02170">
    <property type="entry name" value="thyX"/>
    <property type="match status" value="1"/>
</dbReference>
<feature type="binding site" evidence="1">
    <location>
        <position position="168"/>
    </location>
    <ligand>
        <name>dUMP</name>
        <dbReference type="ChEBI" id="CHEBI:246422"/>
        <note>ligand shared between dimeric partners</note>
    </ligand>
</feature>
<keyword evidence="1" id="KW-0521">NADP</keyword>
<evidence type="ECO:0000313" key="2">
    <source>
        <dbReference type="EMBL" id="WEU40269.1"/>
    </source>
</evidence>
<dbReference type="EC" id="2.1.1.148" evidence="1"/>
<comment type="pathway">
    <text evidence="1">Pyrimidine metabolism; dTTP biosynthesis.</text>
</comment>
<dbReference type="Proteomes" id="UP000186851">
    <property type="component" value="Chromosome"/>
</dbReference>
<dbReference type="PANTHER" id="PTHR34934:SF1">
    <property type="entry name" value="FLAVIN-DEPENDENT THYMIDYLATE SYNTHASE"/>
    <property type="match status" value="1"/>
</dbReference>
<reference evidence="2" key="2">
    <citation type="journal article" date="2022" name="Nat. Microbiol.">
        <title>A closed Candidatus Odinarchaeum chromosome exposes Asgard archaeal viruses.</title>
        <authorList>
            <person name="Tamarit D."/>
            <person name="Caceres E.F."/>
            <person name="Krupovic M."/>
            <person name="Nijland R."/>
            <person name="Eme L."/>
            <person name="Robinson N.P."/>
            <person name="Ettema T.J.G."/>
        </authorList>
    </citation>
    <scope>NUCLEOTIDE SEQUENCE</scope>
    <source>
        <strain evidence="2">LCB_4</strain>
    </source>
</reference>
<feature type="binding site" evidence="1">
    <location>
        <position position="87"/>
    </location>
    <ligand>
        <name>FAD</name>
        <dbReference type="ChEBI" id="CHEBI:57692"/>
        <note>ligand shared between neighboring subunits</note>
    </ligand>
</feature>
<comment type="catalytic activity">
    <reaction evidence="1">
        <text>dUMP + (6R)-5,10-methylene-5,6,7,8-tetrahydrofolate + NADPH + H(+) = dTMP + (6S)-5,6,7,8-tetrahydrofolate + NADP(+)</text>
        <dbReference type="Rhea" id="RHEA:29043"/>
        <dbReference type="ChEBI" id="CHEBI:15378"/>
        <dbReference type="ChEBI" id="CHEBI:15636"/>
        <dbReference type="ChEBI" id="CHEBI:57453"/>
        <dbReference type="ChEBI" id="CHEBI:57783"/>
        <dbReference type="ChEBI" id="CHEBI:58349"/>
        <dbReference type="ChEBI" id="CHEBI:63528"/>
        <dbReference type="ChEBI" id="CHEBI:246422"/>
        <dbReference type="EC" id="2.1.1.148"/>
    </reaction>
</comment>
<name>A0AAF0IBD2_ODILC</name>
<dbReference type="HAMAP" id="MF_01408">
    <property type="entry name" value="ThyX"/>
    <property type="match status" value="1"/>
</dbReference>
<dbReference type="Pfam" id="PF02511">
    <property type="entry name" value="Thy1"/>
    <property type="match status" value="1"/>
</dbReference>
<sequence length="229" mass="26508">MIVKLVNYTPNPDRTCAAAAFTSWKKLSPVEIFDKLSDEEAYNFLRKVISYGHLSVTEHAYFTFSIEGISRACSHELVRHRLASYTQQSQRYVKFKVNELKYVKPKTIMQSEFNDEYDQLMLKIAEFYERMMAKIPAEDARYILPNAACTNIVVTMNARELNHFFNLRLCNRAQWEIRELACKMLEEVKKVAPILFEKAGPNCDLLGYCPEGDLSCGRRPVKNKALKTL</sequence>
<gene>
    <name evidence="1 2" type="primary">thyX</name>
    <name evidence="2" type="ORF">OdinLCB4_007325</name>
</gene>
<dbReference type="EMBL" id="CP091871">
    <property type="protein sequence ID" value="WEU40269.1"/>
    <property type="molecule type" value="Genomic_DNA"/>
</dbReference>
<keyword evidence="1" id="KW-0545">Nucleotide biosynthesis</keyword>
<feature type="binding site" description="in other chain" evidence="1">
    <location>
        <begin position="87"/>
        <end position="91"/>
    </location>
    <ligand>
        <name>dUMP</name>
        <dbReference type="ChEBI" id="CHEBI:246422"/>
        <note>ligand shared between dimeric partners</note>
    </ligand>
</feature>
<keyword evidence="1 2" id="KW-0489">Methyltransferase</keyword>
<keyword evidence="1 2" id="KW-0808">Transferase</keyword>
<dbReference type="SUPFAM" id="SSF69796">
    <property type="entry name" value="Thymidylate synthase-complementing protein Thy1"/>
    <property type="match status" value="1"/>
</dbReference>
<dbReference type="PANTHER" id="PTHR34934">
    <property type="entry name" value="FLAVIN-DEPENDENT THYMIDYLATE SYNTHASE"/>
    <property type="match status" value="1"/>
</dbReference>
<dbReference type="GO" id="GO:0070402">
    <property type="term" value="F:NADPH binding"/>
    <property type="evidence" value="ECO:0007669"/>
    <property type="project" value="TreeGrafter"/>
</dbReference>
<dbReference type="AlphaFoldDB" id="A0AAF0IBD2"/>
<feature type="binding site" evidence="1">
    <location>
        <begin position="76"/>
        <end position="79"/>
    </location>
    <ligand>
        <name>dUMP</name>
        <dbReference type="ChEBI" id="CHEBI:246422"/>
        <note>ligand shared between dimeric partners</note>
    </ligand>
</feature>
<dbReference type="GO" id="GO:0050660">
    <property type="term" value="F:flavin adenine dinucleotide binding"/>
    <property type="evidence" value="ECO:0007669"/>
    <property type="project" value="UniProtKB-UniRule"/>
</dbReference>
<accession>A0AAF0IBD2</accession>
<keyword evidence="1" id="KW-0285">Flavoprotein</keyword>
<evidence type="ECO:0000256" key="1">
    <source>
        <dbReference type="HAMAP-Rule" id="MF_01408"/>
    </source>
</evidence>
<feature type="binding site" description="in other chain" evidence="1">
    <location>
        <position position="141"/>
    </location>
    <ligand>
        <name>dUMP</name>
        <dbReference type="ChEBI" id="CHEBI:246422"/>
        <note>ligand shared between dimeric partners</note>
    </ligand>
</feature>
<dbReference type="InterPro" id="IPR036098">
    <property type="entry name" value="Thymidylate_synthase_ThyX_sf"/>
</dbReference>
<dbReference type="GO" id="GO:0006235">
    <property type="term" value="P:dTTP biosynthetic process"/>
    <property type="evidence" value="ECO:0007669"/>
    <property type="project" value="UniProtKB-UniRule"/>
</dbReference>
<dbReference type="PROSITE" id="PS51331">
    <property type="entry name" value="THYX"/>
    <property type="match status" value="1"/>
</dbReference>
<dbReference type="GO" id="GO:0006231">
    <property type="term" value="P:dTMP biosynthetic process"/>
    <property type="evidence" value="ECO:0007669"/>
    <property type="project" value="UniProtKB-UniRule"/>
</dbReference>
<comment type="cofactor">
    <cofactor evidence="1">
        <name>FAD</name>
        <dbReference type="ChEBI" id="CHEBI:57692"/>
    </cofactor>
    <text evidence="1">Binds 4 FAD per tetramer. Each FAD binding site is formed by three monomers.</text>
</comment>
<feature type="active site" description="Involved in ionization of N3 of dUMP, leading to its activation" evidence="1">
    <location>
        <position position="168"/>
    </location>
</feature>
<reference evidence="2" key="1">
    <citation type="journal article" date="2017" name="Nature">
        <title>Asgard archaea illuminate the origin of eukaryotic cellular complexity.</title>
        <authorList>
            <person name="Zaremba-Niedzwiedzka K."/>
            <person name="Caceres E.F."/>
            <person name="Saw J.H."/>
            <person name="Backstrom D."/>
            <person name="Juzokaite L."/>
            <person name="Vancaester E."/>
            <person name="Seitz K.W."/>
            <person name="Anantharaman K."/>
            <person name="Starnawski P."/>
            <person name="Kjeldsen K.U."/>
            <person name="Scott M.B."/>
            <person name="Nunoura T."/>
            <person name="Banfield J.F."/>
            <person name="Schramm A."/>
            <person name="Baker B.J."/>
            <person name="Spang A."/>
            <person name="Ettema T.J.G."/>
        </authorList>
    </citation>
    <scope>NUCLEOTIDE SEQUENCE</scope>
    <source>
        <strain evidence="2">LCB_4</strain>
    </source>
</reference>
<feature type="binding site" evidence="1">
    <location>
        <begin position="79"/>
        <end position="81"/>
    </location>
    <ligand>
        <name>FAD</name>
        <dbReference type="ChEBI" id="CHEBI:57692"/>
        <note>ligand shared between neighboring subunits</note>
    </ligand>
</feature>
<dbReference type="InterPro" id="IPR003669">
    <property type="entry name" value="Thymidylate_synthase_ThyX"/>
</dbReference>
<organism evidence="2 3">
    <name type="scientific">Odinarchaeota yellowstonii (strain LCB_4)</name>
    <dbReference type="NCBI Taxonomy" id="1841599"/>
    <lineage>
        <taxon>Archaea</taxon>
        <taxon>Promethearchaeati</taxon>
        <taxon>Candidatus Odinarchaeota</taxon>
        <taxon>Candidatus Odinarchaeia</taxon>
        <taxon>Candidatus Odinarchaeales</taxon>
        <taxon>Candidatus Odinarchaeaceae</taxon>
        <taxon>Candidatus Odinarchaeum</taxon>
    </lineage>
</organism>
<proteinExistence type="inferred from homology"/>
<comment type="subunit">
    <text evidence="1">Homotetramer.</text>
</comment>
<dbReference type="Gene3D" id="3.30.1360.170">
    <property type="match status" value="1"/>
</dbReference>
<feature type="binding site" evidence="1">
    <location>
        <position position="55"/>
    </location>
    <ligand>
        <name>FAD</name>
        <dbReference type="ChEBI" id="CHEBI:57692"/>
        <note>ligand shared between neighboring subunits</note>
    </ligand>
</feature>
<dbReference type="CDD" id="cd20175">
    <property type="entry name" value="ThyX"/>
    <property type="match status" value="1"/>
</dbReference>
<keyword evidence="1" id="KW-0274">FAD</keyword>
<dbReference type="KEGG" id="oyw:OdinLCB4_007325"/>
<dbReference type="GO" id="GO:0004799">
    <property type="term" value="F:thymidylate synthase activity"/>
    <property type="evidence" value="ECO:0007669"/>
    <property type="project" value="TreeGrafter"/>
</dbReference>
<comment type="similarity">
    <text evidence="1">Belongs to the thymidylate synthase ThyX family.</text>
</comment>
<feature type="binding site" evidence="1">
    <location>
        <position position="163"/>
    </location>
    <ligand>
        <name>FAD</name>
        <dbReference type="ChEBI" id="CHEBI:57692"/>
        <note>ligand shared between neighboring subunits</note>
    </ligand>
</feature>
<dbReference type="GO" id="GO:0050797">
    <property type="term" value="F:thymidylate synthase (FAD) activity"/>
    <property type="evidence" value="ECO:0007669"/>
    <property type="project" value="UniProtKB-UniRule"/>
</dbReference>
<protein>
    <recommendedName>
        <fullName evidence="1">Flavin-dependent thymidylate synthase</fullName>
        <shortName evidence="1">FDTS</shortName>
        <ecNumber evidence="1">2.1.1.148</ecNumber>
    </recommendedName>
    <alternativeName>
        <fullName evidence="1">FAD-dependent thymidylate synthase</fullName>
    </alternativeName>
    <alternativeName>
        <fullName evidence="1">Thymidylate synthase ThyX</fullName>
        <shortName evidence="1">TS</shortName>
        <shortName evidence="1">TSase</shortName>
    </alternativeName>
</protein>